<feature type="domain" description="DUF1206" evidence="2">
    <location>
        <begin position="208"/>
        <end position="277"/>
    </location>
</feature>
<accession>A0A367QZJ7</accession>
<keyword evidence="4" id="KW-1185">Reference proteome</keyword>
<organism evidence="3 4">
    <name type="scientific">Nostoc minutum NIES-26</name>
    <dbReference type="NCBI Taxonomy" id="1844469"/>
    <lineage>
        <taxon>Bacteria</taxon>
        <taxon>Bacillati</taxon>
        <taxon>Cyanobacteriota</taxon>
        <taxon>Cyanophyceae</taxon>
        <taxon>Nostocales</taxon>
        <taxon>Nostocaceae</taxon>
        <taxon>Nostoc</taxon>
    </lineage>
</organism>
<sequence length="286" mass="30830">MIRPNLPTNIQKPLKQAVANSAFERLARLGYAAKGVVYFVVGFLAAQAAFGVGGKTTDTRGALETIVSQPFGKFLLSILTVGLIGYALWRLVETIYDPEHSGQARDTKHTAKRLGYGFSALAYGGLALTAVKLIIGSGKDSGNSTQDWTAKLLAQPFGQLLVGLVGVIVTGVGIYYLYEAYKCKFRGNFKLQEMSANEQTWAIRTGRFGIASRGVVFSIIGFFLIQAAHQSDPSQAKGLGEALATLAKQPFGPWILGLVALGLIAYGIYSLVEARYRKITNSNVRI</sequence>
<proteinExistence type="predicted"/>
<evidence type="ECO:0000259" key="2">
    <source>
        <dbReference type="Pfam" id="PF06724"/>
    </source>
</evidence>
<dbReference type="InterPro" id="IPR009597">
    <property type="entry name" value="DUF1206"/>
</dbReference>
<feature type="transmembrane region" description="Helical" evidence="1">
    <location>
        <begin position="35"/>
        <end position="54"/>
    </location>
</feature>
<protein>
    <recommendedName>
        <fullName evidence="2">DUF1206 domain-containing protein</fullName>
    </recommendedName>
</protein>
<feature type="transmembrane region" description="Helical" evidence="1">
    <location>
        <begin position="251"/>
        <end position="272"/>
    </location>
</feature>
<dbReference type="Pfam" id="PF06724">
    <property type="entry name" value="DUF1206"/>
    <property type="match status" value="3"/>
</dbReference>
<name>A0A367QZJ7_9NOSO</name>
<dbReference type="AlphaFoldDB" id="A0A367QZJ7"/>
<gene>
    <name evidence="3" type="ORF">A6770_01605</name>
</gene>
<evidence type="ECO:0000313" key="3">
    <source>
        <dbReference type="EMBL" id="RCJ29111.1"/>
    </source>
</evidence>
<feature type="transmembrane region" description="Helical" evidence="1">
    <location>
        <begin position="113"/>
        <end position="137"/>
    </location>
</feature>
<evidence type="ECO:0000256" key="1">
    <source>
        <dbReference type="SAM" id="Phobius"/>
    </source>
</evidence>
<keyword evidence="1" id="KW-1133">Transmembrane helix</keyword>
<dbReference type="EMBL" id="LXQD01000295">
    <property type="protein sequence ID" value="RCJ29111.1"/>
    <property type="molecule type" value="Genomic_DNA"/>
</dbReference>
<reference evidence="3" key="1">
    <citation type="submission" date="2016-04" db="EMBL/GenBank/DDBJ databases">
        <authorList>
            <person name="Tabuchi Yagui T.R."/>
        </authorList>
    </citation>
    <scope>NUCLEOTIDE SEQUENCE [LARGE SCALE GENOMIC DNA]</scope>
    <source>
        <strain evidence="3">NIES-26</strain>
    </source>
</reference>
<feature type="transmembrane region" description="Helical" evidence="1">
    <location>
        <begin position="74"/>
        <end position="92"/>
    </location>
</feature>
<feature type="domain" description="DUF1206" evidence="2">
    <location>
        <begin position="114"/>
        <end position="182"/>
    </location>
</feature>
<keyword evidence="1" id="KW-0812">Transmembrane</keyword>
<dbReference type="Proteomes" id="UP000252107">
    <property type="component" value="Unassembled WGS sequence"/>
</dbReference>
<keyword evidence="1" id="KW-0472">Membrane</keyword>
<feature type="domain" description="DUF1206" evidence="2">
    <location>
        <begin position="29"/>
        <end position="97"/>
    </location>
</feature>
<feature type="transmembrane region" description="Helical" evidence="1">
    <location>
        <begin position="214"/>
        <end position="231"/>
    </location>
</feature>
<feature type="transmembrane region" description="Helical" evidence="1">
    <location>
        <begin position="157"/>
        <end position="178"/>
    </location>
</feature>
<evidence type="ECO:0000313" key="4">
    <source>
        <dbReference type="Proteomes" id="UP000252107"/>
    </source>
</evidence>
<comment type="caution">
    <text evidence="3">The sequence shown here is derived from an EMBL/GenBank/DDBJ whole genome shotgun (WGS) entry which is preliminary data.</text>
</comment>